<comment type="caution">
    <text evidence="5">The sequence shown here is derived from an EMBL/GenBank/DDBJ whole genome shotgun (WGS) entry which is preliminary data.</text>
</comment>
<accession>A0A3A9WR56</accession>
<dbReference type="InterPro" id="IPR021416">
    <property type="entry name" value="DUF3048_N"/>
</dbReference>
<dbReference type="Pfam" id="PF17479">
    <property type="entry name" value="DUF3048_C"/>
    <property type="match status" value="1"/>
</dbReference>
<organism evidence="5 8">
    <name type="scientific">Streptomyces radicis</name>
    <dbReference type="NCBI Taxonomy" id="1750517"/>
    <lineage>
        <taxon>Bacteria</taxon>
        <taxon>Bacillati</taxon>
        <taxon>Actinomycetota</taxon>
        <taxon>Actinomycetes</taxon>
        <taxon>Kitasatosporales</taxon>
        <taxon>Streptomycetaceae</taxon>
        <taxon>Streptomyces</taxon>
    </lineage>
</organism>
<dbReference type="PROSITE" id="PS51257">
    <property type="entry name" value="PROKAR_LIPOPROTEIN"/>
    <property type="match status" value="1"/>
</dbReference>
<dbReference type="InterPro" id="IPR035328">
    <property type="entry name" value="DUF3048_C"/>
</dbReference>
<evidence type="ECO:0000313" key="5">
    <source>
        <dbReference type="EMBL" id="RKN10246.1"/>
    </source>
</evidence>
<dbReference type="SUPFAM" id="SSF159774">
    <property type="entry name" value="YerB-like"/>
    <property type="match status" value="1"/>
</dbReference>
<evidence type="ECO:0000259" key="3">
    <source>
        <dbReference type="Pfam" id="PF11258"/>
    </source>
</evidence>
<protein>
    <submittedName>
        <fullName evidence="5">DUF3048 domain-containing protein</fullName>
    </submittedName>
</protein>
<evidence type="ECO:0000259" key="4">
    <source>
        <dbReference type="Pfam" id="PF17479"/>
    </source>
</evidence>
<dbReference type="Pfam" id="PF11258">
    <property type="entry name" value="DUF3048"/>
    <property type="match status" value="1"/>
</dbReference>
<feature type="domain" description="DUF3048" evidence="3">
    <location>
        <begin position="45"/>
        <end position="176"/>
    </location>
</feature>
<dbReference type="Gene3D" id="3.50.90.10">
    <property type="entry name" value="YerB-like"/>
    <property type="match status" value="1"/>
</dbReference>
<dbReference type="EMBL" id="RBDX01000006">
    <property type="protein sequence ID" value="RKN10246.1"/>
    <property type="molecule type" value="Genomic_DNA"/>
</dbReference>
<evidence type="ECO:0000256" key="1">
    <source>
        <dbReference type="SAM" id="MobiDB-lite"/>
    </source>
</evidence>
<feature type="chain" id="PRO_5017315208" evidence="2">
    <location>
        <begin position="22"/>
        <end position="319"/>
    </location>
</feature>
<dbReference type="AlphaFoldDB" id="A0A3A9WR56"/>
<evidence type="ECO:0000313" key="6">
    <source>
        <dbReference type="EMBL" id="RKN24587.1"/>
    </source>
</evidence>
<dbReference type="OrthoDB" id="9779102at2"/>
<gene>
    <name evidence="6" type="ORF">D7318_11145</name>
    <name evidence="5" type="ORF">D7319_09965</name>
</gene>
<dbReference type="InterPro" id="IPR023158">
    <property type="entry name" value="YerB-like_sf"/>
</dbReference>
<dbReference type="Proteomes" id="UP000275024">
    <property type="component" value="Unassembled WGS sequence"/>
</dbReference>
<evidence type="ECO:0000256" key="2">
    <source>
        <dbReference type="SAM" id="SignalP"/>
    </source>
</evidence>
<evidence type="ECO:0000313" key="7">
    <source>
        <dbReference type="Proteomes" id="UP000268652"/>
    </source>
</evidence>
<dbReference type="EMBL" id="RBDY01000006">
    <property type="protein sequence ID" value="RKN24587.1"/>
    <property type="molecule type" value="Genomic_DNA"/>
</dbReference>
<name>A0A3A9WR56_9ACTN</name>
<sequence length="319" mass="33684">MSGRTRLAAGLLLAAPVAALAAGCTVESEPNGRDPDEVGVSPFTGERAESGPVLAVKVDNAPQARPHTGLDAADLIYVEPVEAGLSRLVAIYSSTLPERVGPVRSARETDLELLRQFGEPALAFSGAQRALLPEIDDARLFPRTPDDAPEAFTRDGQRPAPHNLFVDPAALLGTAPDASGAGDIGLRFGRAPEGGTPEDAHSVSYPSASFTFTWEADAGRWRVSMDGEKTDLAPATVVVQEVEVTASDLHDSNGNASPFTETVGQGEATVLRDGRAFEAEWDRDHRDEGTEFTTPDGDQLPFAEGQVWVVYTAPLSALG</sequence>
<feature type="region of interest" description="Disordered" evidence="1">
    <location>
        <begin position="26"/>
        <end position="46"/>
    </location>
</feature>
<keyword evidence="2" id="KW-0732">Signal</keyword>
<feature type="domain" description="DUF3048" evidence="4">
    <location>
        <begin position="203"/>
        <end position="309"/>
    </location>
</feature>
<feature type="signal peptide" evidence="2">
    <location>
        <begin position="1"/>
        <end position="21"/>
    </location>
</feature>
<evidence type="ECO:0000313" key="8">
    <source>
        <dbReference type="Proteomes" id="UP000275024"/>
    </source>
</evidence>
<keyword evidence="7" id="KW-1185">Reference proteome</keyword>
<feature type="region of interest" description="Disordered" evidence="1">
    <location>
        <begin position="140"/>
        <end position="160"/>
    </location>
</feature>
<dbReference type="Proteomes" id="UP000268652">
    <property type="component" value="Unassembled WGS sequence"/>
</dbReference>
<reference evidence="7 8" key="1">
    <citation type="submission" date="2018-09" db="EMBL/GenBank/DDBJ databases">
        <title>Streptomyces sp. nov. DS1-2, an endophytic actinomycete isolated from roots of Dendrobium scabrilingue.</title>
        <authorList>
            <person name="Kuncharoen N."/>
            <person name="Kudo T."/>
            <person name="Ohkuma M."/>
            <person name="Yuki M."/>
            <person name="Tanasupawat S."/>
        </authorList>
    </citation>
    <scope>NUCLEOTIDE SEQUENCE [LARGE SCALE GENOMIC DNA]</scope>
    <source>
        <strain evidence="5 8">AZ1-7</strain>
        <strain evidence="6 7">DS1-2</strain>
    </source>
</reference>
<proteinExistence type="predicted"/>
<feature type="compositionally biased region" description="Basic and acidic residues" evidence="1">
    <location>
        <begin position="140"/>
        <end position="157"/>
    </location>
</feature>